<organism evidence="2 3">
    <name type="scientific">Rotaria magnacalcarata</name>
    <dbReference type="NCBI Taxonomy" id="392030"/>
    <lineage>
        <taxon>Eukaryota</taxon>
        <taxon>Metazoa</taxon>
        <taxon>Spiralia</taxon>
        <taxon>Gnathifera</taxon>
        <taxon>Rotifera</taxon>
        <taxon>Eurotatoria</taxon>
        <taxon>Bdelloidea</taxon>
        <taxon>Philodinida</taxon>
        <taxon>Philodinidae</taxon>
        <taxon>Rotaria</taxon>
    </lineage>
</organism>
<feature type="region of interest" description="Disordered" evidence="1">
    <location>
        <begin position="46"/>
        <end position="80"/>
    </location>
</feature>
<gene>
    <name evidence="2" type="ORF">SMN809_LOCUS35118</name>
</gene>
<accession>A0A8S2XNV3</accession>
<name>A0A8S2XNV3_9BILA</name>
<dbReference type="AlphaFoldDB" id="A0A8S2XNV3"/>
<feature type="compositionally biased region" description="Polar residues" evidence="1">
    <location>
        <begin position="51"/>
        <end position="64"/>
    </location>
</feature>
<comment type="caution">
    <text evidence="2">The sequence shown here is derived from an EMBL/GenBank/DDBJ whole genome shotgun (WGS) entry which is preliminary data.</text>
</comment>
<feature type="non-terminal residue" evidence="2">
    <location>
        <position position="80"/>
    </location>
</feature>
<feature type="non-terminal residue" evidence="2">
    <location>
        <position position="1"/>
    </location>
</feature>
<sequence>LANFGKFPRPSRSIIIAPNKDFSNSPSICPIRSIASNISSNILKTTAAARSHQQPQQKSFVTTKSSPPSSSSTAIKVPAT</sequence>
<dbReference type="Proteomes" id="UP000676336">
    <property type="component" value="Unassembled WGS sequence"/>
</dbReference>
<evidence type="ECO:0000256" key="1">
    <source>
        <dbReference type="SAM" id="MobiDB-lite"/>
    </source>
</evidence>
<reference evidence="2" key="1">
    <citation type="submission" date="2021-02" db="EMBL/GenBank/DDBJ databases">
        <authorList>
            <person name="Nowell W R."/>
        </authorList>
    </citation>
    <scope>NUCLEOTIDE SEQUENCE</scope>
</reference>
<evidence type="ECO:0000313" key="3">
    <source>
        <dbReference type="Proteomes" id="UP000676336"/>
    </source>
</evidence>
<proteinExistence type="predicted"/>
<evidence type="ECO:0000313" key="2">
    <source>
        <dbReference type="EMBL" id="CAF4505738.1"/>
    </source>
</evidence>
<protein>
    <submittedName>
        <fullName evidence="2">Uncharacterized protein</fullName>
    </submittedName>
</protein>
<dbReference type="EMBL" id="CAJOBI010082887">
    <property type="protein sequence ID" value="CAF4505738.1"/>
    <property type="molecule type" value="Genomic_DNA"/>
</dbReference>